<evidence type="ECO:0000313" key="2">
    <source>
        <dbReference type="Proteomes" id="UP000252085"/>
    </source>
</evidence>
<accession>A0A367RNP4</accession>
<proteinExistence type="predicted"/>
<comment type="caution">
    <text evidence="1">The sequence shown here is derived from an EMBL/GenBank/DDBJ whole genome shotgun (WGS) entry which is preliminary data.</text>
</comment>
<organism evidence="1 2">
    <name type="scientific">Nostoc punctiforme NIES-2108</name>
    <dbReference type="NCBI Taxonomy" id="1356359"/>
    <lineage>
        <taxon>Bacteria</taxon>
        <taxon>Bacillati</taxon>
        <taxon>Cyanobacteriota</taxon>
        <taxon>Cyanophyceae</taxon>
        <taxon>Nostocales</taxon>
        <taxon>Nostocaceae</taxon>
        <taxon>Nostoc</taxon>
    </lineage>
</organism>
<sequence>MLQNIFLLCQCKGLQLRCGQKLLQSWIKIAVTFQQTAQWQSRRKEPRLDMPFICQSRIPKKTRCRKGRDILKLGRNAVALTP</sequence>
<name>A0A367RNP4_NOSPU</name>
<gene>
    <name evidence="1" type="ORF">A6769_10555</name>
</gene>
<dbReference type="EMBL" id="LXQE01000125">
    <property type="protein sequence ID" value="RCJ38177.1"/>
    <property type="molecule type" value="Genomic_DNA"/>
</dbReference>
<dbReference type="AlphaFoldDB" id="A0A367RNP4"/>
<protein>
    <submittedName>
        <fullName evidence="1">Uncharacterized protein</fullName>
    </submittedName>
</protein>
<reference evidence="1 2" key="1">
    <citation type="submission" date="2016-04" db="EMBL/GenBank/DDBJ databases">
        <authorList>
            <person name="Evans L.H."/>
            <person name="Alamgir A."/>
            <person name="Owens N."/>
            <person name="Weber N.D."/>
            <person name="Virtaneva K."/>
            <person name="Barbian K."/>
            <person name="Babar A."/>
            <person name="Rosenke K."/>
        </authorList>
    </citation>
    <scope>NUCLEOTIDE SEQUENCE [LARGE SCALE GENOMIC DNA]</scope>
    <source>
        <strain evidence="1">NIES-2108</strain>
    </source>
</reference>
<evidence type="ECO:0000313" key="1">
    <source>
        <dbReference type="EMBL" id="RCJ38177.1"/>
    </source>
</evidence>
<dbReference type="Proteomes" id="UP000252085">
    <property type="component" value="Unassembled WGS sequence"/>
</dbReference>